<proteinExistence type="predicted"/>
<accession>A0ABR8MSQ1</accession>
<reference evidence="1 2" key="1">
    <citation type="submission" date="2020-09" db="EMBL/GenBank/DDBJ databases">
        <title>Paenibacillus sp. strain PR3 16S rRNA gene Genome sequencing and assembly.</title>
        <authorList>
            <person name="Kim J."/>
        </authorList>
    </citation>
    <scope>NUCLEOTIDE SEQUENCE [LARGE SCALE GENOMIC DNA]</scope>
    <source>
        <strain evidence="1 2">PR3</strain>
    </source>
</reference>
<gene>
    <name evidence="1" type="ORF">H8B09_09540</name>
</gene>
<organism evidence="1 2">
    <name type="scientific">Paenibacillus terricola</name>
    <dbReference type="NCBI Taxonomy" id="2763503"/>
    <lineage>
        <taxon>Bacteria</taxon>
        <taxon>Bacillati</taxon>
        <taxon>Bacillota</taxon>
        <taxon>Bacilli</taxon>
        <taxon>Bacillales</taxon>
        <taxon>Paenibacillaceae</taxon>
        <taxon>Paenibacillus</taxon>
    </lineage>
</organism>
<dbReference type="EMBL" id="JACXZA010000002">
    <property type="protein sequence ID" value="MBD3918995.1"/>
    <property type="molecule type" value="Genomic_DNA"/>
</dbReference>
<dbReference type="Proteomes" id="UP000609346">
    <property type="component" value="Unassembled WGS sequence"/>
</dbReference>
<evidence type="ECO:0000313" key="2">
    <source>
        <dbReference type="Proteomes" id="UP000609346"/>
    </source>
</evidence>
<dbReference type="RefSeq" id="WP_191203272.1">
    <property type="nucleotide sequence ID" value="NZ_JACXZA010000002.1"/>
</dbReference>
<comment type="caution">
    <text evidence="1">The sequence shown here is derived from an EMBL/GenBank/DDBJ whole genome shotgun (WGS) entry which is preliminary data.</text>
</comment>
<sequence>MRLLILVVGVLLLVLMWTNPNRSDFEKWVLKKEVSNFQRTTPLEPVNYRSKNYLLFSIHDLSVLREQTDSMTKYDSYGGVGILGMIFPTGAPGVNGKQSPAF</sequence>
<protein>
    <submittedName>
        <fullName evidence="1">Uncharacterized protein</fullName>
    </submittedName>
</protein>
<keyword evidence="2" id="KW-1185">Reference proteome</keyword>
<evidence type="ECO:0000313" key="1">
    <source>
        <dbReference type="EMBL" id="MBD3918995.1"/>
    </source>
</evidence>
<name>A0ABR8MSQ1_9BACL</name>